<name>A0ABQ3XIH3_9ACTN</name>
<feature type="signal peptide" evidence="4">
    <location>
        <begin position="1"/>
        <end position="25"/>
    </location>
</feature>
<organism evidence="5 6">
    <name type="scientific">Actinoplanes couchii</name>
    <dbReference type="NCBI Taxonomy" id="403638"/>
    <lineage>
        <taxon>Bacteria</taxon>
        <taxon>Bacillati</taxon>
        <taxon>Actinomycetota</taxon>
        <taxon>Actinomycetes</taxon>
        <taxon>Micromonosporales</taxon>
        <taxon>Micromonosporaceae</taxon>
        <taxon>Actinoplanes</taxon>
    </lineage>
</organism>
<dbReference type="InterPro" id="IPR018511">
    <property type="entry name" value="Hemolysin-typ_Ca-bd_CS"/>
</dbReference>
<evidence type="ECO:0000256" key="4">
    <source>
        <dbReference type="SAM" id="SignalP"/>
    </source>
</evidence>
<dbReference type="Proteomes" id="UP000612282">
    <property type="component" value="Unassembled WGS sequence"/>
</dbReference>
<protein>
    <recommendedName>
        <fullName evidence="7">Hemolysin-type calcium-binding region</fullName>
    </recommendedName>
</protein>
<evidence type="ECO:0000256" key="3">
    <source>
        <dbReference type="SAM" id="MobiDB-lite"/>
    </source>
</evidence>
<keyword evidence="6" id="KW-1185">Reference proteome</keyword>
<dbReference type="PRINTS" id="PR00313">
    <property type="entry name" value="CABNDNGRPT"/>
</dbReference>
<dbReference type="EMBL" id="BOMG01000083">
    <property type="protein sequence ID" value="GID58304.1"/>
    <property type="molecule type" value="Genomic_DNA"/>
</dbReference>
<keyword evidence="2" id="KW-0964">Secreted</keyword>
<evidence type="ECO:0000256" key="1">
    <source>
        <dbReference type="ARBA" id="ARBA00004613"/>
    </source>
</evidence>
<proteinExistence type="predicted"/>
<evidence type="ECO:0008006" key="7">
    <source>
        <dbReference type="Google" id="ProtNLM"/>
    </source>
</evidence>
<keyword evidence="4" id="KW-0732">Signal</keyword>
<dbReference type="Pfam" id="PF00353">
    <property type="entry name" value="HemolysinCabind"/>
    <property type="match status" value="5"/>
</dbReference>
<dbReference type="PANTHER" id="PTHR38340:SF1">
    <property type="entry name" value="S-LAYER PROTEIN"/>
    <property type="match status" value="1"/>
</dbReference>
<feature type="region of interest" description="Disordered" evidence="3">
    <location>
        <begin position="236"/>
        <end position="277"/>
    </location>
</feature>
<gene>
    <name evidence="5" type="ORF">Aco03nite_067080</name>
</gene>
<sequence>MTSKTWLTRVGVALLGGTAAIGVLAAPAQAASAGTASVINGKLTFTATSGKTNKVWIGQASNGSVELNDRVAVKAGKGCTPLKGVRTHVNCVGVTSVKISLGSGNDTFRNESRLTTVVYGGAGNDTLNGGDGRDYLHGGAGNDKINGYGGHDYLYGDSGNDTLIGNAGNDRIYDGSGNDVVYGSGGDDIIHDGAGKDRFHGNAGNDIFFAGTTTQADRFSGGAGVDLVSYQGRKKAVTADADGKADDGAKGEKDNIATDVENLEGGSGNDRLTGTNGANVLTGGAGNDVLNGLGGNDTLTGEWGKDQLNGGAGNDLLIGDRGVGPDTDVLHADVLLGGSGIDTVDYHGYSVPVTVDLNGSKGNDGAKGEKDTVGADVENVRGGRSDDVITGNNANNVLDGGDEGADVLRGLGGDDTLISNTLGNGISDEQVDILDGGAHIKGDRYSADREDSVVNCEIAL</sequence>
<feature type="compositionally biased region" description="Basic and acidic residues" evidence="3">
    <location>
        <begin position="364"/>
        <end position="387"/>
    </location>
</feature>
<comment type="subcellular location">
    <subcellularLocation>
        <location evidence="1">Secreted</location>
    </subcellularLocation>
</comment>
<accession>A0ABQ3XIH3</accession>
<dbReference type="RefSeq" id="WP_203802255.1">
    <property type="nucleotide sequence ID" value="NZ_BAAAQE010000006.1"/>
</dbReference>
<feature type="compositionally biased region" description="Basic and acidic residues" evidence="3">
    <location>
        <begin position="241"/>
        <end position="256"/>
    </location>
</feature>
<reference evidence="5 6" key="1">
    <citation type="submission" date="2021-01" db="EMBL/GenBank/DDBJ databases">
        <title>Whole genome shotgun sequence of Actinoplanes couchii NBRC 106145.</title>
        <authorList>
            <person name="Komaki H."/>
            <person name="Tamura T."/>
        </authorList>
    </citation>
    <scope>NUCLEOTIDE SEQUENCE [LARGE SCALE GENOMIC DNA]</scope>
    <source>
        <strain evidence="5 6">NBRC 106145</strain>
    </source>
</reference>
<dbReference type="InterPro" id="IPR011049">
    <property type="entry name" value="Serralysin-like_metalloprot_C"/>
</dbReference>
<evidence type="ECO:0000313" key="5">
    <source>
        <dbReference type="EMBL" id="GID58304.1"/>
    </source>
</evidence>
<feature type="chain" id="PRO_5046652655" description="Hemolysin-type calcium-binding region" evidence="4">
    <location>
        <begin position="26"/>
        <end position="460"/>
    </location>
</feature>
<comment type="caution">
    <text evidence="5">The sequence shown here is derived from an EMBL/GenBank/DDBJ whole genome shotgun (WGS) entry which is preliminary data.</text>
</comment>
<dbReference type="SUPFAM" id="SSF51120">
    <property type="entry name" value="beta-Roll"/>
    <property type="match status" value="3"/>
</dbReference>
<dbReference type="InterPro" id="IPR001343">
    <property type="entry name" value="Hemolysn_Ca-bd"/>
</dbReference>
<feature type="region of interest" description="Disordered" evidence="3">
    <location>
        <begin position="360"/>
        <end position="396"/>
    </location>
</feature>
<dbReference type="PROSITE" id="PS00330">
    <property type="entry name" value="HEMOLYSIN_CALCIUM"/>
    <property type="match status" value="2"/>
</dbReference>
<evidence type="ECO:0000256" key="2">
    <source>
        <dbReference type="ARBA" id="ARBA00022525"/>
    </source>
</evidence>
<evidence type="ECO:0000313" key="6">
    <source>
        <dbReference type="Proteomes" id="UP000612282"/>
    </source>
</evidence>
<dbReference type="InterPro" id="IPR050557">
    <property type="entry name" value="RTX_toxin/Mannuronan_C5-epim"/>
</dbReference>
<dbReference type="PANTHER" id="PTHR38340">
    <property type="entry name" value="S-LAYER PROTEIN"/>
    <property type="match status" value="1"/>
</dbReference>
<dbReference type="Gene3D" id="2.150.10.10">
    <property type="entry name" value="Serralysin-like metalloprotease, C-terminal"/>
    <property type="match status" value="4"/>
</dbReference>